<protein>
    <recommendedName>
        <fullName evidence="3">P/Homo B domain-containing protein</fullName>
    </recommendedName>
</protein>
<dbReference type="EMBL" id="NVOI01000064">
    <property type="protein sequence ID" value="PGG89740.1"/>
    <property type="molecule type" value="Genomic_DNA"/>
</dbReference>
<gene>
    <name evidence="1" type="ORF">CON73_17485</name>
</gene>
<reference evidence="1 2" key="1">
    <citation type="submission" date="2017-09" db="EMBL/GenBank/DDBJ databases">
        <title>Large-scale bioinformatics analysis of Bacillus genomes uncovers conserved roles of natural products in bacterial physiology.</title>
        <authorList>
            <consortium name="Agbiome Team Llc"/>
            <person name="Bleich R.M."/>
            <person name="Grubbs K.J."/>
            <person name="Santa Maria K.C."/>
            <person name="Allen S.E."/>
            <person name="Farag S."/>
            <person name="Shank E.A."/>
            <person name="Bowers A."/>
        </authorList>
    </citation>
    <scope>NUCLEOTIDE SEQUENCE [LARGE SCALE GENOMIC DNA]</scope>
    <source>
        <strain evidence="1 2">AFS094862</strain>
    </source>
</reference>
<proteinExistence type="predicted"/>
<comment type="caution">
    <text evidence="1">The sequence shown here is derived from an EMBL/GenBank/DDBJ whole genome shotgun (WGS) entry which is preliminary data.</text>
</comment>
<evidence type="ECO:0000313" key="2">
    <source>
        <dbReference type="Proteomes" id="UP000225320"/>
    </source>
</evidence>
<dbReference type="AlphaFoldDB" id="A0A2B7VZQ9"/>
<dbReference type="Proteomes" id="UP000225320">
    <property type="component" value="Unassembled WGS sequence"/>
</dbReference>
<dbReference type="SUPFAM" id="SSF49785">
    <property type="entry name" value="Galactose-binding domain-like"/>
    <property type="match status" value="1"/>
</dbReference>
<evidence type="ECO:0008006" key="3">
    <source>
        <dbReference type="Google" id="ProtNLM"/>
    </source>
</evidence>
<dbReference type="Gene3D" id="2.60.120.260">
    <property type="entry name" value="Galactose-binding domain-like"/>
    <property type="match status" value="1"/>
</dbReference>
<organism evidence="1 2">
    <name type="scientific">Bacillus toyonensis</name>
    <dbReference type="NCBI Taxonomy" id="155322"/>
    <lineage>
        <taxon>Bacteria</taxon>
        <taxon>Bacillati</taxon>
        <taxon>Bacillota</taxon>
        <taxon>Bacilli</taxon>
        <taxon>Bacillales</taxon>
        <taxon>Bacillaceae</taxon>
        <taxon>Bacillus</taxon>
        <taxon>Bacillus cereus group</taxon>
    </lineage>
</organism>
<sequence>MNGHPKVIQIEIPEAAALALKNSGVPDCCTPSTQIFSNTTSIVGPVTGAAGIANPYPSSIVVNGMSGVISKITVTLKNINSTFPDDIGVLLVGPQGQTLILMSDVGGEGDMTNITLTLDDAAVNPLLENDPVISGTFKPANYTDLIGDDNWPSPAPVPPYGDPALGQGLNVFNGTDPNGIWNLYVVDDAKDDINSITAGWELTITTSCSE</sequence>
<dbReference type="InterPro" id="IPR008979">
    <property type="entry name" value="Galactose-bd-like_sf"/>
</dbReference>
<evidence type="ECO:0000313" key="1">
    <source>
        <dbReference type="EMBL" id="PGG89740.1"/>
    </source>
</evidence>
<accession>A0A2B7VZQ9</accession>
<name>A0A2B7VZQ9_9BACI</name>